<dbReference type="EMBL" id="JARQWQ010000194">
    <property type="protein sequence ID" value="KAK2547293.1"/>
    <property type="molecule type" value="Genomic_DNA"/>
</dbReference>
<feature type="compositionally biased region" description="Basic residues" evidence="1">
    <location>
        <begin position="170"/>
        <end position="190"/>
    </location>
</feature>
<evidence type="ECO:0000313" key="2">
    <source>
        <dbReference type="EMBL" id="KAK2547293.1"/>
    </source>
</evidence>
<sequence>LKYHVVSIVFAIQIIPQVSTLRARNKELEKDKQQKGECEGNDPSKEAQQEERESRVSEILEKCKEDLETYVTQPLVVPEVRYDSLPTTAITMDVLKVISQHLEEQYNTTLKIAPEACQCSEDLRKCFHDFAYRALQAENNEMNLKIKHLNKTLKEAPKDDKEEFENLKRLKKRRKDLVPKASRRVTHPTGKKPEHSHNKEKRRDTFPKRNKGRDDTRDEEKSLLPSDSEGEEDVEGPPKGNL</sequence>
<dbReference type="AlphaFoldDB" id="A0AAD9URM3"/>
<keyword evidence="3" id="KW-1185">Reference proteome</keyword>
<feature type="region of interest" description="Disordered" evidence="1">
    <location>
        <begin position="28"/>
        <end position="54"/>
    </location>
</feature>
<dbReference type="Proteomes" id="UP001249851">
    <property type="component" value="Unassembled WGS sequence"/>
</dbReference>
<reference evidence="2" key="2">
    <citation type="journal article" date="2023" name="Science">
        <title>Genomic signatures of disease resistance in endangered staghorn corals.</title>
        <authorList>
            <person name="Vollmer S.V."/>
            <person name="Selwyn J.D."/>
            <person name="Despard B.A."/>
            <person name="Roesel C.L."/>
        </authorList>
    </citation>
    <scope>NUCLEOTIDE SEQUENCE</scope>
    <source>
        <strain evidence="2">K2</strain>
    </source>
</reference>
<reference evidence="2" key="1">
    <citation type="journal article" date="2023" name="G3 (Bethesda)">
        <title>Whole genome assembly and annotation of the endangered Caribbean coral Acropora cervicornis.</title>
        <authorList>
            <person name="Selwyn J.D."/>
            <person name="Vollmer S.V."/>
        </authorList>
    </citation>
    <scope>NUCLEOTIDE SEQUENCE</scope>
    <source>
        <strain evidence="2">K2</strain>
    </source>
</reference>
<evidence type="ECO:0000256" key="1">
    <source>
        <dbReference type="SAM" id="MobiDB-lite"/>
    </source>
</evidence>
<proteinExistence type="predicted"/>
<name>A0AAD9URM3_ACRCE</name>
<organism evidence="2 3">
    <name type="scientific">Acropora cervicornis</name>
    <name type="common">Staghorn coral</name>
    <dbReference type="NCBI Taxonomy" id="6130"/>
    <lineage>
        <taxon>Eukaryota</taxon>
        <taxon>Metazoa</taxon>
        <taxon>Cnidaria</taxon>
        <taxon>Anthozoa</taxon>
        <taxon>Hexacorallia</taxon>
        <taxon>Scleractinia</taxon>
        <taxon>Astrocoeniina</taxon>
        <taxon>Acroporidae</taxon>
        <taxon>Acropora</taxon>
    </lineage>
</organism>
<protein>
    <submittedName>
        <fullName evidence="2">Uncharacterized protein</fullName>
    </submittedName>
</protein>
<accession>A0AAD9URM3</accession>
<feature type="compositionally biased region" description="Basic and acidic residues" evidence="1">
    <location>
        <begin position="191"/>
        <end position="222"/>
    </location>
</feature>
<feature type="non-terminal residue" evidence="2">
    <location>
        <position position="242"/>
    </location>
</feature>
<evidence type="ECO:0000313" key="3">
    <source>
        <dbReference type="Proteomes" id="UP001249851"/>
    </source>
</evidence>
<gene>
    <name evidence="2" type="ORF">P5673_032821</name>
</gene>
<feature type="region of interest" description="Disordered" evidence="1">
    <location>
        <begin position="170"/>
        <end position="242"/>
    </location>
</feature>
<comment type="caution">
    <text evidence="2">The sequence shown here is derived from an EMBL/GenBank/DDBJ whole genome shotgun (WGS) entry which is preliminary data.</text>
</comment>